<proteinExistence type="inferred from homology"/>
<evidence type="ECO:0000256" key="4">
    <source>
        <dbReference type="ARBA" id="ARBA00022801"/>
    </source>
</evidence>
<dbReference type="Pfam" id="PF01432">
    <property type="entry name" value="Peptidase_M3"/>
    <property type="match status" value="1"/>
</dbReference>
<gene>
    <name evidence="9" type="ORF">HZZ10_05440</name>
</gene>
<dbReference type="EMBL" id="JACBYE010000008">
    <property type="protein sequence ID" value="NYS92971.1"/>
    <property type="molecule type" value="Genomic_DNA"/>
</dbReference>
<dbReference type="RefSeq" id="WP_082544014.1">
    <property type="nucleotide sequence ID" value="NZ_JACBYE010000008.1"/>
</dbReference>
<evidence type="ECO:0000256" key="6">
    <source>
        <dbReference type="ARBA" id="ARBA00023049"/>
    </source>
</evidence>
<dbReference type="GO" id="GO:0046872">
    <property type="term" value="F:metal ion binding"/>
    <property type="evidence" value="ECO:0007669"/>
    <property type="project" value="UniProtKB-UniRule"/>
</dbReference>
<dbReference type="GO" id="GO:0004222">
    <property type="term" value="F:metalloendopeptidase activity"/>
    <property type="evidence" value="ECO:0007669"/>
    <property type="project" value="InterPro"/>
</dbReference>
<reference evidence="9 10" key="1">
    <citation type="submission" date="2020-07" db="EMBL/GenBank/DDBJ databases">
        <title>MOT database genomes.</title>
        <authorList>
            <person name="Joseph S."/>
            <person name="Aduse-Opoku J."/>
            <person name="Hashim A."/>
            <person name="Wade W."/>
            <person name="Curtis M."/>
        </authorList>
    </citation>
    <scope>NUCLEOTIDE SEQUENCE [LARGE SCALE GENOMIC DNA]</scope>
    <source>
        <strain evidence="9 10">DSM 100099</strain>
    </source>
</reference>
<keyword evidence="10" id="KW-1185">Reference proteome</keyword>
<keyword evidence="6 7" id="KW-0482">Metalloprotease</keyword>
<dbReference type="CDD" id="cd06456">
    <property type="entry name" value="M3A_DCP"/>
    <property type="match status" value="1"/>
</dbReference>
<dbReference type="Gene3D" id="1.10.1370.40">
    <property type="match status" value="1"/>
</dbReference>
<evidence type="ECO:0000259" key="8">
    <source>
        <dbReference type="Pfam" id="PF01432"/>
    </source>
</evidence>
<comment type="similarity">
    <text evidence="1 7">Belongs to the peptidase M3 family.</text>
</comment>
<dbReference type="Proteomes" id="UP000561011">
    <property type="component" value="Unassembled WGS sequence"/>
</dbReference>
<dbReference type="InterPro" id="IPR024077">
    <property type="entry name" value="Neurolysin/TOP_dom2"/>
</dbReference>
<evidence type="ECO:0000256" key="7">
    <source>
        <dbReference type="RuleBase" id="RU003435"/>
    </source>
</evidence>
<comment type="caution">
    <text evidence="9">The sequence shown here is derived from an EMBL/GenBank/DDBJ whole genome shotgun (WGS) entry which is preliminary data.</text>
</comment>
<dbReference type="GO" id="GO:0006508">
    <property type="term" value="P:proteolysis"/>
    <property type="evidence" value="ECO:0007669"/>
    <property type="project" value="UniProtKB-KW"/>
</dbReference>
<accession>A0A853ER30</accession>
<keyword evidence="3 7" id="KW-0479">Metal-binding</keyword>
<feature type="domain" description="Peptidase M3A/M3B catalytic" evidence="8">
    <location>
        <begin position="239"/>
        <end position="697"/>
    </location>
</feature>
<dbReference type="InterPro" id="IPR024079">
    <property type="entry name" value="MetalloPept_cat_dom_sf"/>
</dbReference>
<sequence length="699" mass="76850">MSDSPVELDASNPFASRSTLPYALPDFAAIRDEHYIPAVRAGMAAELAEIEAIVTDPNPPTVENTLEALELSGEVLDRALTVLYNVASSDSSPALEDIEETLAPELSAHHDTIFMDARLYSRVVALDAAVRAGEVEADADTRWLLENLLQDFRRSGIDLSPEDQATLRDLNARTTSLEAAFGRKLLAGANAASVFVDDVADLDGLADDAIAAAAQAATDRGEEGRYLLEMQLPTQQTVLASLARRDVRRRVHEASVTRGATGDDTDTREIVIELARLRAEHARLLGYDHHAAYIAEDATAKTTEAVNAMLAPLAPAAAANARKEALDLTEALVADLGDPGATLEAWDWAYYAERVRKQRYSLDDGLLRPYLELEKVVQDGVFKAATELYGITFAERDDLVGYHPDVRVFEVFDTDGSGMGLFLADYYTRESKRGGAWMNNLVDQSYLTGELPVVVNNLNIVKPPAGEPTLLVFDEVITLFHEFGHALHGLFSAVRYPSHSGTEVPRDFVEYPSQVNEMWAWDEEILRSYAVHHVTGEPLPEQWVRTMLDSRLFNEGFATTEYLAATLLDQAWHQITPEQVPGTVDEVLPFEAAALEAAGVALREVPARYRTTYFNHVFGGGYSAGYYSYIWSEVLDAETVEWFRENADADGRVLNRASGDRFRAALLSRGGSTDPMLAFGELRGRGPEIAPLLARRGLV</sequence>
<dbReference type="FunFam" id="3.40.390.10:FF:000009">
    <property type="entry name" value="Oligopeptidase A"/>
    <property type="match status" value="1"/>
</dbReference>
<evidence type="ECO:0000256" key="1">
    <source>
        <dbReference type="ARBA" id="ARBA00006040"/>
    </source>
</evidence>
<dbReference type="PANTHER" id="PTHR43660">
    <property type="entry name" value="DIPEPTIDYL CARBOXYPEPTIDASE"/>
    <property type="match status" value="1"/>
</dbReference>
<protein>
    <submittedName>
        <fullName evidence="9">M3 family metallopeptidase</fullName>
    </submittedName>
</protein>
<evidence type="ECO:0000313" key="10">
    <source>
        <dbReference type="Proteomes" id="UP000561011"/>
    </source>
</evidence>
<comment type="cofactor">
    <cofactor evidence="7">
        <name>Zn(2+)</name>
        <dbReference type="ChEBI" id="CHEBI:29105"/>
    </cofactor>
    <text evidence="7">Binds 1 zinc ion.</text>
</comment>
<dbReference type="InterPro" id="IPR034005">
    <property type="entry name" value="M3A_DCP"/>
</dbReference>
<dbReference type="InterPro" id="IPR045090">
    <property type="entry name" value="Pept_M3A_M3B"/>
</dbReference>
<dbReference type="GO" id="GO:0005829">
    <property type="term" value="C:cytosol"/>
    <property type="evidence" value="ECO:0007669"/>
    <property type="project" value="UniProtKB-ARBA"/>
</dbReference>
<keyword evidence="5 7" id="KW-0862">Zinc</keyword>
<keyword evidence="2 7" id="KW-0645">Protease</keyword>
<dbReference type="AlphaFoldDB" id="A0A853ER30"/>
<dbReference type="PANTHER" id="PTHR43660:SF1">
    <property type="entry name" value="DIPEPTIDYL CARBOXYPEPTIDASE"/>
    <property type="match status" value="1"/>
</dbReference>
<evidence type="ECO:0000256" key="2">
    <source>
        <dbReference type="ARBA" id="ARBA00022670"/>
    </source>
</evidence>
<dbReference type="InterPro" id="IPR001567">
    <property type="entry name" value="Pept_M3A_M3B_dom"/>
</dbReference>
<name>A0A853ER30_9MICO</name>
<evidence type="ECO:0000256" key="3">
    <source>
        <dbReference type="ARBA" id="ARBA00022723"/>
    </source>
</evidence>
<evidence type="ECO:0000256" key="5">
    <source>
        <dbReference type="ARBA" id="ARBA00022833"/>
    </source>
</evidence>
<organism evidence="9 10">
    <name type="scientific">Sanguibacter inulinus</name>
    <dbReference type="NCBI Taxonomy" id="60922"/>
    <lineage>
        <taxon>Bacteria</taxon>
        <taxon>Bacillati</taxon>
        <taxon>Actinomycetota</taxon>
        <taxon>Actinomycetes</taxon>
        <taxon>Micrococcales</taxon>
        <taxon>Sanguibacteraceae</taxon>
        <taxon>Sanguibacter</taxon>
    </lineage>
</organism>
<dbReference type="Gene3D" id="3.40.390.10">
    <property type="entry name" value="Collagenase (Catalytic Domain)"/>
    <property type="match status" value="1"/>
</dbReference>
<dbReference type="SUPFAM" id="SSF55486">
    <property type="entry name" value="Metalloproteases ('zincins'), catalytic domain"/>
    <property type="match status" value="1"/>
</dbReference>
<evidence type="ECO:0000313" key="9">
    <source>
        <dbReference type="EMBL" id="NYS92971.1"/>
    </source>
</evidence>
<dbReference type="Gene3D" id="1.10.1370.10">
    <property type="entry name" value="Neurolysin, domain 3"/>
    <property type="match status" value="1"/>
</dbReference>
<keyword evidence="4 7" id="KW-0378">Hydrolase</keyword>
<dbReference type="GO" id="GO:0004180">
    <property type="term" value="F:carboxypeptidase activity"/>
    <property type="evidence" value="ECO:0007669"/>
    <property type="project" value="TreeGrafter"/>
</dbReference>